<evidence type="ECO:0000313" key="2">
    <source>
        <dbReference type="Proteomes" id="UP000054549"/>
    </source>
</evidence>
<name>A0A0C2WZ30_AMAMK</name>
<protein>
    <submittedName>
        <fullName evidence="1">Uncharacterized protein</fullName>
    </submittedName>
</protein>
<organism evidence="1 2">
    <name type="scientific">Amanita muscaria (strain Koide BX008)</name>
    <dbReference type="NCBI Taxonomy" id="946122"/>
    <lineage>
        <taxon>Eukaryota</taxon>
        <taxon>Fungi</taxon>
        <taxon>Dikarya</taxon>
        <taxon>Basidiomycota</taxon>
        <taxon>Agaricomycotina</taxon>
        <taxon>Agaricomycetes</taxon>
        <taxon>Agaricomycetidae</taxon>
        <taxon>Agaricales</taxon>
        <taxon>Pluteineae</taxon>
        <taxon>Amanitaceae</taxon>
        <taxon>Amanita</taxon>
    </lineage>
</organism>
<sequence length="101" mass="12049">MKRRDKREWYLPGGNSCFRASCSLVADLRVEYECMEPKVKGRTKRKKINQHTARQDKMRIYIKKHRAKLGNVLLDGHLMFTIVAGTKKKRKKRTRTHNHRN</sequence>
<keyword evidence="2" id="KW-1185">Reference proteome</keyword>
<dbReference type="EMBL" id="KN818233">
    <property type="protein sequence ID" value="KIL67062.1"/>
    <property type="molecule type" value="Genomic_DNA"/>
</dbReference>
<proteinExistence type="predicted"/>
<gene>
    <name evidence="1" type="ORF">M378DRAFT_160039</name>
</gene>
<dbReference type="HOGENOM" id="CLU_2290954_0_0_1"/>
<evidence type="ECO:0000313" key="1">
    <source>
        <dbReference type="EMBL" id="KIL67062.1"/>
    </source>
</evidence>
<accession>A0A0C2WZ30</accession>
<dbReference type="AlphaFoldDB" id="A0A0C2WZ30"/>
<reference evidence="1 2" key="1">
    <citation type="submission" date="2014-04" db="EMBL/GenBank/DDBJ databases">
        <title>Evolutionary Origins and Diversification of the Mycorrhizal Mutualists.</title>
        <authorList>
            <consortium name="DOE Joint Genome Institute"/>
            <consortium name="Mycorrhizal Genomics Consortium"/>
            <person name="Kohler A."/>
            <person name="Kuo A."/>
            <person name="Nagy L.G."/>
            <person name="Floudas D."/>
            <person name="Copeland A."/>
            <person name="Barry K.W."/>
            <person name="Cichocki N."/>
            <person name="Veneault-Fourrey C."/>
            <person name="LaButti K."/>
            <person name="Lindquist E.A."/>
            <person name="Lipzen A."/>
            <person name="Lundell T."/>
            <person name="Morin E."/>
            <person name="Murat C."/>
            <person name="Riley R."/>
            <person name="Ohm R."/>
            <person name="Sun H."/>
            <person name="Tunlid A."/>
            <person name="Henrissat B."/>
            <person name="Grigoriev I.V."/>
            <person name="Hibbett D.S."/>
            <person name="Martin F."/>
        </authorList>
    </citation>
    <scope>NUCLEOTIDE SEQUENCE [LARGE SCALE GENOMIC DNA]</scope>
    <source>
        <strain evidence="1 2">Koide BX008</strain>
    </source>
</reference>
<dbReference type="InParanoid" id="A0A0C2WZ30"/>
<dbReference type="Proteomes" id="UP000054549">
    <property type="component" value="Unassembled WGS sequence"/>
</dbReference>